<dbReference type="PANTHER" id="PTHR43377:SF1">
    <property type="entry name" value="BILIVERDIN REDUCTASE A"/>
    <property type="match status" value="1"/>
</dbReference>
<feature type="domain" description="GFO/IDH/MocA-like oxidoreductase" evidence="2">
    <location>
        <begin position="129"/>
        <end position="251"/>
    </location>
</feature>
<reference evidence="3" key="1">
    <citation type="submission" date="2020-06" db="EMBL/GenBank/DDBJ databases">
        <title>Unique genomic features of the anaerobic methanotrophic archaea.</title>
        <authorList>
            <person name="Chadwick G.L."/>
            <person name="Skennerton C.T."/>
            <person name="Laso-Perez R."/>
            <person name="Leu A.O."/>
            <person name="Speth D.R."/>
            <person name="Yu H."/>
            <person name="Morgan-Lang C."/>
            <person name="Hatzenpichler R."/>
            <person name="Goudeau D."/>
            <person name="Malmstrom R."/>
            <person name="Brazelton W.J."/>
            <person name="Woyke T."/>
            <person name="Hallam S.J."/>
            <person name="Tyson G.W."/>
            <person name="Wegener G."/>
            <person name="Boetius A."/>
            <person name="Orphan V."/>
        </authorList>
    </citation>
    <scope>NUCLEOTIDE SEQUENCE</scope>
</reference>
<name>A0A7G9Z2I9_9EURY</name>
<dbReference type="InterPro" id="IPR036291">
    <property type="entry name" value="NAD(P)-bd_dom_sf"/>
</dbReference>
<feature type="domain" description="Gfo/Idh/MocA-like oxidoreductase N-terminal" evidence="1">
    <location>
        <begin position="1"/>
        <end position="120"/>
    </location>
</feature>
<sequence length="347" mass="39085">MKIAIVGSGRAARELHLPYFKEMEECEVVALCDPQVEWTRKVAHQFNVPNVYPTLREALENEKINAVCICSIPQNHLDEVLTAFEFGCHVLLEKPIAMNMDEVKKMKIAQEKAGKVFSVVHNYKFMPGIQQALKMIGEGTIGDVLHIQSMWMTVVDNDRMASQPDHWSHKLKGGRWAEALPHPIYNMYQMVGAMSLKSVHAKMVGDGHEWFCADEVAIVLDYPRGYANIQLSANTKVKHGDIIVTGSKGSLICNYGTARILHASVFPGMVLHDNLQLSKALIRLPLRKFQHTPAMSDVSGHKRVIRGFVNEVLRGALPLTPWEEAYHTMELVDKIGEEIEKQVEVVR</sequence>
<accession>A0A7G9Z2I9</accession>
<evidence type="ECO:0000259" key="2">
    <source>
        <dbReference type="Pfam" id="PF22725"/>
    </source>
</evidence>
<evidence type="ECO:0000259" key="1">
    <source>
        <dbReference type="Pfam" id="PF01408"/>
    </source>
</evidence>
<dbReference type="PANTHER" id="PTHR43377">
    <property type="entry name" value="BILIVERDIN REDUCTASE A"/>
    <property type="match status" value="1"/>
</dbReference>
<dbReference type="InterPro" id="IPR051450">
    <property type="entry name" value="Gfo/Idh/MocA_Oxidoreductases"/>
</dbReference>
<dbReference type="InterPro" id="IPR055170">
    <property type="entry name" value="GFO_IDH_MocA-like_dom"/>
</dbReference>
<organism evidence="3">
    <name type="scientific">Candidatus Methanophaga sp. ANME-1 ERB7</name>
    <dbReference type="NCBI Taxonomy" id="2759913"/>
    <lineage>
        <taxon>Archaea</taxon>
        <taxon>Methanobacteriati</taxon>
        <taxon>Methanobacteriota</taxon>
        <taxon>Stenosarchaea group</taxon>
        <taxon>Methanomicrobia</taxon>
        <taxon>Candidatus Methanophagales</taxon>
        <taxon>Candidatus Methanophagaceae</taxon>
        <taxon>Candidatus Methanophaga</taxon>
    </lineage>
</organism>
<dbReference type="GO" id="GO:0016491">
    <property type="term" value="F:oxidoreductase activity"/>
    <property type="evidence" value="ECO:0007669"/>
    <property type="project" value="UniProtKB-KW"/>
</dbReference>
<dbReference type="GO" id="GO:0000166">
    <property type="term" value="F:nucleotide binding"/>
    <property type="evidence" value="ECO:0007669"/>
    <property type="project" value="InterPro"/>
</dbReference>
<protein>
    <submittedName>
        <fullName evidence="3">Inositol 2-dehydrogenase/D-chiro-inositol 3-dehydrogenase</fullName>
        <ecNumber evidence="3">1.1.1.369</ecNumber>
    </submittedName>
</protein>
<dbReference type="SUPFAM" id="SSF51735">
    <property type="entry name" value="NAD(P)-binding Rossmann-fold domains"/>
    <property type="match status" value="1"/>
</dbReference>
<dbReference type="EMBL" id="MT631582">
    <property type="protein sequence ID" value="QNO54473.1"/>
    <property type="molecule type" value="Genomic_DNA"/>
</dbReference>
<dbReference type="Gene3D" id="3.40.50.720">
    <property type="entry name" value="NAD(P)-binding Rossmann-like Domain"/>
    <property type="match status" value="1"/>
</dbReference>
<dbReference type="Pfam" id="PF01408">
    <property type="entry name" value="GFO_IDH_MocA"/>
    <property type="match status" value="1"/>
</dbReference>
<gene>
    <name evidence="3" type="primary">iolG</name>
    <name evidence="3" type="ORF">ILIMKHIM_00002</name>
</gene>
<dbReference type="EC" id="1.1.1.369" evidence="3"/>
<dbReference type="Gene3D" id="3.30.360.10">
    <property type="entry name" value="Dihydrodipicolinate Reductase, domain 2"/>
    <property type="match status" value="1"/>
</dbReference>
<dbReference type="SUPFAM" id="SSF55347">
    <property type="entry name" value="Glyceraldehyde-3-phosphate dehydrogenase-like, C-terminal domain"/>
    <property type="match status" value="1"/>
</dbReference>
<dbReference type="AlphaFoldDB" id="A0A7G9Z2I9"/>
<proteinExistence type="predicted"/>
<keyword evidence="3" id="KW-0560">Oxidoreductase</keyword>
<dbReference type="Pfam" id="PF22725">
    <property type="entry name" value="GFO_IDH_MocA_C3"/>
    <property type="match status" value="1"/>
</dbReference>
<evidence type="ECO:0000313" key="3">
    <source>
        <dbReference type="EMBL" id="QNO54473.1"/>
    </source>
</evidence>
<dbReference type="InterPro" id="IPR000683">
    <property type="entry name" value="Gfo/Idh/MocA-like_OxRdtase_N"/>
</dbReference>